<gene>
    <name evidence="3" type="ORF">GIB67_026276</name>
</gene>
<name>A0A7J7LA82_9MAGN</name>
<organism evidence="3 4">
    <name type="scientific">Kingdonia uniflora</name>
    <dbReference type="NCBI Taxonomy" id="39325"/>
    <lineage>
        <taxon>Eukaryota</taxon>
        <taxon>Viridiplantae</taxon>
        <taxon>Streptophyta</taxon>
        <taxon>Embryophyta</taxon>
        <taxon>Tracheophyta</taxon>
        <taxon>Spermatophyta</taxon>
        <taxon>Magnoliopsida</taxon>
        <taxon>Ranunculales</taxon>
        <taxon>Circaeasteraceae</taxon>
        <taxon>Kingdonia</taxon>
    </lineage>
</organism>
<keyword evidence="1" id="KW-0732">Signal</keyword>
<proteinExistence type="predicted"/>
<feature type="chain" id="PRO_5029733480" description="Inhibitor I9 domain-containing protein" evidence="1">
    <location>
        <begin position="31"/>
        <end position="98"/>
    </location>
</feature>
<dbReference type="InterPro" id="IPR037045">
    <property type="entry name" value="S8pro/Inhibitor_I9_sf"/>
</dbReference>
<dbReference type="Gene3D" id="3.30.70.80">
    <property type="entry name" value="Peptidase S8 propeptide/proteinase inhibitor I9"/>
    <property type="match status" value="1"/>
</dbReference>
<protein>
    <recommendedName>
        <fullName evidence="2">Inhibitor I9 domain-containing protein</fullName>
    </recommendedName>
</protein>
<sequence length="98" mass="10747">MKHHQKTYSHLLILLYLCLLISIMSHSVAATDAAVHIVYVDKPEGDEPEAFHIRTLASVLGSEEAAKDAILYSYKNAASGFSCKLTPEQVTQLSSKNS</sequence>
<feature type="signal peptide" evidence="1">
    <location>
        <begin position="1"/>
        <end position="30"/>
    </location>
</feature>
<accession>A0A7J7LA82</accession>
<dbReference type="OrthoDB" id="687377at2759"/>
<reference evidence="3 4" key="1">
    <citation type="journal article" date="2020" name="IScience">
        <title>Genome Sequencing of the Endangered Kingdonia uniflora (Circaeasteraceae, Ranunculales) Reveals Potential Mechanisms of Evolutionary Specialization.</title>
        <authorList>
            <person name="Sun Y."/>
            <person name="Deng T."/>
            <person name="Zhang A."/>
            <person name="Moore M.J."/>
            <person name="Landis J.B."/>
            <person name="Lin N."/>
            <person name="Zhang H."/>
            <person name="Zhang X."/>
            <person name="Huang J."/>
            <person name="Zhang X."/>
            <person name="Sun H."/>
            <person name="Wang H."/>
        </authorList>
    </citation>
    <scope>NUCLEOTIDE SEQUENCE [LARGE SCALE GENOMIC DNA]</scope>
    <source>
        <strain evidence="3">TB1705</strain>
        <tissue evidence="3">Leaf</tissue>
    </source>
</reference>
<dbReference type="Proteomes" id="UP000541444">
    <property type="component" value="Unassembled WGS sequence"/>
</dbReference>
<dbReference type="AlphaFoldDB" id="A0A7J7LA82"/>
<dbReference type="InterPro" id="IPR010259">
    <property type="entry name" value="S8pro/Inhibitor_I9"/>
</dbReference>
<dbReference type="PANTHER" id="PTHR48222:SF4">
    <property type="entry name" value="PROTEINASE INHIBITOR, PROPEPTIDE"/>
    <property type="match status" value="1"/>
</dbReference>
<keyword evidence="4" id="KW-1185">Reference proteome</keyword>
<dbReference type="PANTHER" id="PTHR48222">
    <property type="entry name" value="PROTEINASE INHIBITOR, PROPEPTIDE"/>
    <property type="match status" value="1"/>
</dbReference>
<evidence type="ECO:0000313" key="3">
    <source>
        <dbReference type="EMBL" id="KAF6139434.1"/>
    </source>
</evidence>
<feature type="domain" description="Inhibitor I9" evidence="2">
    <location>
        <begin position="36"/>
        <end position="96"/>
    </location>
</feature>
<evidence type="ECO:0000256" key="1">
    <source>
        <dbReference type="SAM" id="SignalP"/>
    </source>
</evidence>
<dbReference type="Pfam" id="PF05922">
    <property type="entry name" value="Inhibitor_I9"/>
    <property type="match status" value="1"/>
</dbReference>
<dbReference type="EMBL" id="JACGCM010002493">
    <property type="protein sequence ID" value="KAF6139434.1"/>
    <property type="molecule type" value="Genomic_DNA"/>
</dbReference>
<evidence type="ECO:0000259" key="2">
    <source>
        <dbReference type="Pfam" id="PF05922"/>
    </source>
</evidence>
<comment type="caution">
    <text evidence="3">The sequence shown here is derived from an EMBL/GenBank/DDBJ whole genome shotgun (WGS) entry which is preliminary data.</text>
</comment>
<evidence type="ECO:0000313" key="4">
    <source>
        <dbReference type="Proteomes" id="UP000541444"/>
    </source>
</evidence>